<feature type="compositionally biased region" description="Pro residues" evidence="2">
    <location>
        <begin position="57"/>
        <end position="66"/>
    </location>
</feature>
<keyword evidence="3" id="KW-0812">Transmembrane</keyword>
<organism evidence="4">
    <name type="scientific">metagenome</name>
    <dbReference type="NCBI Taxonomy" id="256318"/>
    <lineage>
        <taxon>unclassified sequences</taxon>
        <taxon>metagenomes</taxon>
    </lineage>
</organism>
<protein>
    <recommendedName>
        <fullName evidence="5">Peptidase C60 sortase A and B</fullName>
    </recommendedName>
</protein>
<evidence type="ECO:0000313" key="4">
    <source>
        <dbReference type="EMBL" id="CUR61434.1"/>
    </source>
</evidence>
<name>A0A2P2CHE9_9ZZZZ</name>
<dbReference type="EMBL" id="CZKB01000017">
    <property type="protein sequence ID" value="CUR61434.1"/>
    <property type="molecule type" value="Genomic_DNA"/>
</dbReference>
<feature type="region of interest" description="Disordered" evidence="2">
    <location>
        <begin position="34"/>
        <end position="66"/>
    </location>
</feature>
<evidence type="ECO:0008006" key="5">
    <source>
        <dbReference type="Google" id="ProtNLM"/>
    </source>
</evidence>
<keyword evidence="3" id="KW-1133">Transmembrane helix</keyword>
<feature type="transmembrane region" description="Helical" evidence="3">
    <location>
        <begin position="12"/>
        <end position="30"/>
    </location>
</feature>
<evidence type="ECO:0000256" key="2">
    <source>
        <dbReference type="SAM" id="MobiDB-lite"/>
    </source>
</evidence>
<dbReference type="InterPro" id="IPR042001">
    <property type="entry name" value="Sortase_F"/>
</dbReference>
<keyword evidence="3" id="KW-0472">Membrane</keyword>
<dbReference type="InterPro" id="IPR023365">
    <property type="entry name" value="Sortase_dom-sf"/>
</dbReference>
<dbReference type="Gene3D" id="2.40.260.10">
    <property type="entry name" value="Sortase"/>
    <property type="match status" value="1"/>
</dbReference>
<gene>
    <name evidence="4" type="ORF">NOCA1240537</name>
</gene>
<evidence type="ECO:0000256" key="1">
    <source>
        <dbReference type="ARBA" id="ARBA00022801"/>
    </source>
</evidence>
<evidence type="ECO:0000256" key="3">
    <source>
        <dbReference type="SAM" id="Phobius"/>
    </source>
</evidence>
<sequence>MRPPRLVPLARWTTFVGVVVALVVVTAMLLDTRSGEAPGPPAADMPASVATEHPAGTPAPPTDPPGTPVALRVPALGLRAPVVGVALDADGALVPPADARVVGWWSGGVRPGGRTGAALLTGHTVHDGTGVFDDLARLEVGDAVEVLTRRRVLDFRVWKVREVTRARLATSANRLFDQTGDATLVLVTCSDWDGVRYLGNTVVVARALRTGAE</sequence>
<dbReference type="InterPro" id="IPR005754">
    <property type="entry name" value="Sortase"/>
</dbReference>
<reference evidence="4" key="1">
    <citation type="submission" date="2015-08" db="EMBL/GenBank/DDBJ databases">
        <authorList>
            <person name="Babu N.S."/>
            <person name="Beckwith C.J."/>
            <person name="Beseler K.G."/>
            <person name="Brison A."/>
            <person name="Carone J.V."/>
            <person name="Caskin T.P."/>
            <person name="Diamond M."/>
            <person name="Durham M.E."/>
            <person name="Foxe J.M."/>
            <person name="Go M."/>
            <person name="Henderson B.A."/>
            <person name="Jones I.B."/>
            <person name="McGettigan J.A."/>
            <person name="Micheletti S.J."/>
            <person name="Nasrallah M.E."/>
            <person name="Ortiz D."/>
            <person name="Piller C.R."/>
            <person name="Privatt S.R."/>
            <person name="Schneider S.L."/>
            <person name="Sharp S."/>
            <person name="Smith T.C."/>
            <person name="Stanton J.D."/>
            <person name="Ullery H.E."/>
            <person name="Wilson R.J."/>
            <person name="Serrano M.G."/>
            <person name="Buck G."/>
            <person name="Lee V."/>
            <person name="Wang Y."/>
            <person name="Carvalho R."/>
            <person name="Voegtly L."/>
            <person name="Shi R."/>
            <person name="Duckworth R."/>
            <person name="Johnson A."/>
            <person name="Loviza R."/>
            <person name="Walstead R."/>
            <person name="Shah Z."/>
            <person name="Kiflezghi M."/>
            <person name="Wade K."/>
            <person name="Ball S.L."/>
            <person name="Bradley K.W."/>
            <person name="Asai D.J."/>
            <person name="Bowman C.A."/>
            <person name="Russell D.A."/>
            <person name="Pope W.H."/>
            <person name="Jacobs-Sera D."/>
            <person name="Hendrix R.W."/>
            <person name="Hatfull G.F."/>
        </authorList>
    </citation>
    <scope>NUCLEOTIDE SEQUENCE</scope>
</reference>
<proteinExistence type="predicted"/>
<dbReference type="SUPFAM" id="SSF63817">
    <property type="entry name" value="Sortase"/>
    <property type="match status" value="1"/>
</dbReference>
<dbReference type="Pfam" id="PF04203">
    <property type="entry name" value="Sortase"/>
    <property type="match status" value="1"/>
</dbReference>
<dbReference type="GO" id="GO:0016787">
    <property type="term" value="F:hydrolase activity"/>
    <property type="evidence" value="ECO:0007669"/>
    <property type="project" value="UniProtKB-KW"/>
</dbReference>
<accession>A0A2P2CHE9</accession>
<keyword evidence="1" id="KW-0378">Hydrolase</keyword>
<dbReference type="AlphaFoldDB" id="A0A2P2CHE9"/>
<dbReference type="CDD" id="cd05829">
    <property type="entry name" value="Sortase_F"/>
    <property type="match status" value="1"/>
</dbReference>